<name>A0A1I5GTR9_9BACT</name>
<organism evidence="3 4">
    <name type="scientific">Algoriphagus ornithinivorans</name>
    <dbReference type="NCBI Taxonomy" id="226506"/>
    <lineage>
        <taxon>Bacteria</taxon>
        <taxon>Pseudomonadati</taxon>
        <taxon>Bacteroidota</taxon>
        <taxon>Cytophagia</taxon>
        <taxon>Cytophagales</taxon>
        <taxon>Cyclobacteriaceae</taxon>
        <taxon>Algoriphagus</taxon>
    </lineage>
</organism>
<proteinExistence type="predicted"/>
<dbReference type="PANTHER" id="PTHR10887:SF495">
    <property type="entry name" value="HELICASE SENATAXIN ISOFORM X1-RELATED"/>
    <property type="match status" value="1"/>
</dbReference>
<dbReference type="AlphaFoldDB" id="A0A1I5GTR9"/>
<sequence length="554" mass="64917">MINKNITVIIGKAIREGKFLNITYKNKDGEITPFWISILDINANGELWVNMFNVTKDYPLLVKKIFFSSIQSAEILKFSHSESSKELIRKLDEDESLQVYEFDRYDNNILNYYLECYKANKDPFLHKSHLIQGVDLSELEKENPYPLKDDQLKQIIKDIYHNDYRKHYEYELAISEFSIDLPSKGKFVIAYRKLTLDPVNKKLHLGSKTQFNSNFYIKDVKHSLAYYSDLSPSDFEAVYTKDQSEAIELLRDNFKTGEVINTRPELVVLGYAQIDIAGIYDTIHAEFERDEMEVPLKAFFQKLSLLDRKNRKEPHMVLYDRNINIDQIQTIYNALKYPITYVQGPPGTGKTQTILNIIVNCLTNGKTLLISSNNNVPIDGIKDKLSLGKYRNKGIMLPVLRLGNNDYVSQAIQVIKERHAFETKDVPKERLLFNLKEESKERNRKLVEKIKNHEIRIEQSQNLEFVCNLLSKAGNHLLEKEKLAIEEKLRQIPETNNDDLDNLFEVIKDNHQLLQFFYYESLRYVKRLRTKEYAQLIEILEIEESGKQVREFNK</sequence>
<dbReference type="InterPro" id="IPR027417">
    <property type="entry name" value="P-loop_NTPase"/>
</dbReference>
<dbReference type="PANTHER" id="PTHR10887">
    <property type="entry name" value="DNA2/NAM7 HELICASE FAMILY"/>
    <property type="match status" value="1"/>
</dbReference>
<dbReference type="Gene3D" id="3.40.50.300">
    <property type="entry name" value="P-loop containing nucleotide triphosphate hydrolases"/>
    <property type="match status" value="1"/>
</dbReference>
<reference evidence="4" key="1">
    <citation type="submission" date="2016-10" db="EMBL/GenBank/DDBJ databases">
        <authorList>
            <person name="Varghese N."/>
            <person name="Submissions S."/>
        </authorList>
    </citation>
    <scope>NUCLEOTIDE SEQUENCE [LARGE SCALE GENOMIC DNA]</scope>
    <source>
        <strain evidence="4">DSM 15282</strain>
    </source>
</reference>
<evidence type="ECO:0000259" key="2">
    <source>
        <dbReference type="Pfam" id="PF13086"/>
    </source>
</evidence>
<dbReference type="InterPro" id="IPR045055">
    <property type="entry name" value="DNA2/NAM7-like"/>
</dbReference>
<gene>
    <name evidence="3" type="ORF">SAMN04488519_10658</name>
</gene>
<feature type="coiled-coil region" evidence="1">
    <location>
        <begin position="436"/>
        <end position="463"/>
    </location>
</feature>
<dbReference type="RefSeq" id="WP_217643103.1">
    <property type="nucleotide sequence ID" value="NZ_FOVW01000006.1"/>
</dbReference>
<accession>A0A1I5GTR9</accession>
<evidence type="ECO:0000313" key="4">
    <source>
        <dbReference type="Proteomes" id="UP000199564"/>
    </source>
</evidence>
<dbReference type="Pfam" id="PF13086">
    <property type="entry name" value="AAA_11"/>
    <property type="match status" value="1"/>
</dbReference>
<dbReference type="InterPro" id="IPR041677">
    <property type="entry name" value="DNA2/NAM7_AAA_11"/>
</dbReference>
<dbReference type="EMBL" id="FOVW01000006">
    <property type="protein sequence ID" value="SFO39280.1"/>
    <property type="molecule type" value="Genomic_DNA"/>
</dbReference>
<protein>
    <submittedName>
        <fullName evidence="3">AAA domain-containing protein</fullName>
    </submittedName>
</protein>
<feature type="domain" description="DNA2/NAM7 helicase helicase" evidence="2">
    <location>
        <begin position="323"/>
        <end position="481"/>
    </location>
</feature>
<dbReference type="GO" id="GO:0004386">
    <property type="term" value="F:helicase activity"/>
    <property type="evidence" value="ECO:0007669"/>
    <property type="project" value="InterPro"/>
</dbReference>
<keyword evidence="1" id="KW-0175">Coiled coil</keyword>
<keyword evidence="4" id="KW-1185">Reference proteome</keyword>
<dbReference type="Proteomes" id="UP000199564">
    <property type="component" value="Unassembled WGS sequence"/>
</dbReference>
<dbReference type="STRING" id="226506.SAMN04488519_10658"/>
<dbReference type="SUPFAM" id="SSF52540">
    <property type="entry name" value="P-loop containing nucleoside triphosphate hydrolases"/>
    <property type="match status" value="1"/>
</dbReference>
<evidence type="ECO:0000256" key="1">
    <source>
        <dbReference type="SAM" id="Coils"/>
    </source>
</evidence>
<evidence type="ECO:0000313" key="3">
    <source>
        <dbReference type="EMBL" id="SFO39280.1"/>
    </source>
</evidence>